<comment type="caution">
    <text evidence="2">The sequence shown here is derived from an EMBL/GenBank/DDBJ whole genome shotgun (WGS) entry which is preliminary data.</text>
</comment>
<proteinExistence type="predicted"/>
<dbReference type="PANTHER" id="PTHR43682">
    <property type="entry name" value="LACTATE UTILIZATION PROTEIN C"/>
    <property type="match status" value="1"/>
</dbReference>
<dbReference type="EMBL" id="PYAW01000005">
    <property type="protein sequence ID" value="PSL44890.1"/>
    <property type="molecule type" value="Genomic_DNA"/>
</dbReference>
<organism evidence="2 3">
    <name type="scientific">Chitinophaga niastensis</name>
    <dbReference type="NCBI Taxonomy" id="536980"/>
    <lineage>
        <taxon>Bacteria</taxon>
        <taxon>Pseudomonadati</taxon>
        <taxon>Bacteroidota</taxon>
        <taxon>Chitinophagia</taxon>
        <taxon>Chitinophagales</taxon>
        <taxon>Chitinophagaceae</taxon>
        <taxon>Chitinophaga</taxon>
    </lineage>
</organism>
<dbReference type="Proteomes" id="UP000240971">
    <property type="component" value="Unassembled WGS sequence"/>
</dbReference>
<dbReference type="Pfam" id="PF02589">
    <property type="entry name" value="LUD_dom"/>
    <property type="match status" value="1"/>
</dbReference>
<dbReference type="InterPro" id="IPR024185">
    <property type="entry name" value="FTHF_cligase-like_sf"/>
</dbReference>
<protein>
    <submittedName>
        <fullName evidence="2">L-lactate dehydrogenase complex protein LldG</fullName>
    </submittedName>
</protein>
<evidence type="ECO:0000313" key="2">
    <source>
        <dbReference type="EMBL" id="PSL44890.1"/>
    </source>
</evidence>
<evidence type="ECO:0000313" key="3">
    <source>
        <dbReference type="Proteomes" id="UP000240971"/>
    </source>
</evidence>
<gene>
    <name evidence="2" type="ORF">CLV51_105263</name>
</gene>
<dbReference type="Gene3D" id="3.40.50.10420">
    <property type="entry name" value="NagB/RpiA/CoA transferase-like"/>
    <property type="match status" value="1"/>
</dbReference>
<keyword evidence="3" id="KW-1185">Reference proteome</keyword>
<dbReference type="InterPro" id="IPR003741">
    <property type="entry name" value="LUD_dom"/>
</dbReference>
<dbReference type="RefSeq" id="WP_211302087.1">
    <property type="nucleotide sequence ID" value="NZ_PYAW01000005.1"/>
</dbReference>
<accession>A0A2P8HF92</accession>
<dbReference type="SUPFAM" id="SSF100950">
    <property type="entry name" value="NagB/RpiA/CoA transferase-like"/>
    <property type="match status" value="1"/>
</dbReference>
<evidence type="ECO:0000259" key="1">
    <source>
        <dbReference type="Pfam" id="PF02589"/>
    </source>
</evidence>
<sequence>MMSSRDKILAAVKQNQPDASALPSLQGLSGNMPGTLDAYRKVLEGLGGSLFEIKNESEITPLLKEHYPHLQRIVVATDVQREWLNEDPHQLENVDMAIVPGQWGVAENGAIWLTEQEIGVRVLPFICQHLAIVLPRQQILPTMHEAYEKIGAPQTGFGVFIAGPSKTADIEQSLVLGAHGAKSLVVFIIGE</sequence>
<dbReference type="PANTHER" id="PTHR43682:SF1">
    <property type="entry name" value="LACTATE UTILIZATION PROTEIN C"/>
    <property type="match status" value="1"/>
</dbReference>
<dbReference type="AlphaFoldDB" id="A0A2P8HF92"/>
<dbReference type="InterPro" id="IPR037171">
    <property type="entry name" value="NagB/RpiA_transferase-like"/>
</dbReference>
<reference evidence="2 3" key="1">
    <citation type="submission" date="2018-03" db="EMBL/GenBank/DDBJ databases">
        <title>Genomic Encyclopedia of Archaeal and Bacterial Type Strains, Phase II (KMG-II): from individual species to whole genera.</title>
        <authorList>
            <person name="Goeker M."/>
        </authorList>
    </citation>
    <scope>NUCLEOTIDE SEQUENCE [LARGE SCALE GENOMIC DNA]</scope>
    <source>
        <strain evidence="2 3">DSM 24859</strain>
    </source>
</reference>
<name>A0A2P8HF92_CHINA</name>
<feature type="domain" description="LUD" evidence="1">
    <location>
        <begin position="74"/>
        <end position="189"/>
    </location>
</feature>